<organism evidence="1 2">
    <name type="scientific">Zophobas morio</name>
    <dbReference type="NCBI Taxonomy" id="2755281"/>
    <lineage>
        <taxon>Eukaryota</taxon>
        <taxon>Metazoa</taxon>
        <taxon>Ecdysozoa</taxon>
        <taxon>Arthropoda</taxon>
        <taxon>Hexapoda</taxon>
        <taxon>Insecta</taxon>
        <taxon>Pterygota</taxon>
        <taxon>Neoptera</taxon>
        <taxon>Endopterygota</taxon>
        <taxon>Coleoptera</taxon>
        <taxon>Polyphaga</taxon>
        <taxon>Cucujiformia</taxon>
        <taxon>Tenebrionidae</taxon>
        <taxon>Zophobas</taxon>
    </lineage>
</organism>
<protein>
    <submittedName>
        <fullName evidence="1">Uncharacterized protein</fullName>
    </submittedName>
</protein>
<comment type="caution">
    <text evidence="1">The sequence shown here is derived from an EMBL/GenBank/DDBJ whole genome shotgun (WGS) entry which is preliminary data.</text>
</comment>
<gene>
    <name evidence="1" type="ORF">Zmor_025333</name>
</gene>
<reference evidence="1" key="1">
    <citation type="journal article" date="2023" name="G3 (Bethesda)">
        <title>Whole genome assemblies of Zophobas morio and Tenebrio molitor.</title>
        <authorList>
            <person name="Kaur S."/>
            <person name="Stinson S.A."/>
            <person name="diCenzo G.C."/>
        </authorList>
    </citation>
    <scope>NUCLEOTIDE SEQUENCE</scope>
    <source>
        <strain evidence="1">QUZm001</strain>
    </source>
</reference>
<evidence type="ECO:0000313" key="2">
    <source>
        <dbReference type="Proteomes" id="UP001168821"/>
    </source>
</evidence>
<proteinExistence type="predicted"/>
<sequence length="96" mass="10783">MKQFHRQQTPLLLIGVCRSAFDERRNHRLTCVSAELLNEALWGASVFFSLLKAPSLVLLIYSPKPGARAVPIQAHYEAIRRISISIGSPHTPQKAY</sequence>
<keyword evidence="2" id="KW-1185">Reference proteome</keyword>
<accession>A0AA38HRK2</accession>
<dbReference type="AlphaFoldDB" id="A0AA38HRK2"/>
<dbReference type="EMBL" id="JALNTZ010000008">
    <property type="protein sequence ID" value="KAJ3642568.1"/>
    <property type="molecule type" value="Genomic_DNA"/>
</dbReference>
<name>A0AA38HRK2_9CUCU</name>
<dbReference type="Proteomes" id="UP001168821">
    <property type="component" value="Unassembled WGS sequence"/>
</dbReference>
<evidence type="ECO:0000313" key="1">
    <source>
        <dbReference type="EMBL" id="KAJ3642568.1"/>
    </source>
</evidence>